<accession>A0ABS8SXI2</accession>
<name>A0ABS8SXI2_DATST</name>
<dbReference type="EMBL" id="JACEIK010000895">
    <property type="protein sequence ID" value="MCD7463543.1"/>
    <property type="molecule type" value="Genomic_DNA"/>
</dbReference>
<evidence type="ECO:0000313" key="2">
    <source>
        <dbReference type="Proteomes" id="UP000823775"/>
    </source>
</evidence>
<feature type="non-terminal residue" evidence="1">
    <location>
        <position position="1"/>
    </location>
</feature>
<reference evidence="1 2" key="1">
    <citation type="journal article" date="2021" name="BMC Genomics">
        <title>Datura genome reveals duplications of psychoactive alkaloid biosynthetic genes and high mutation rate following tissue culture.</title>
        <authorList>
            <person name="Rajewski A."/>
            <person name="Carter-House D."/>
            <person name="Stajich J."/>
            <person name="Litt A."/>
        </authorList>
    </citation>
    <scope>NUCLEOTIDE SEQUENCE [LARGE SCALE GENOMIC DNA]</scope>
    <source>
        <strain evidence="1">AR-01</strain>
    </source>
</reference>
<organism evidence="1 2">
    <name type="scientific">Datura stramonium</name>
    <name type="common">Jimsonweed</name>
    <name type="synonym">Common thornapple</name>
    <dbReference type="NCBI Taxonomy" id="4076"/>
    <lineage>
        <taxon>Eukaryota</taxon>
        <taxon>Viridiplantae</taxon>
        <taxon>Streptophyta</taxon>
        <taxon>Embryophyta</taxon>
        <taxon>Tracheophyta</taxon>
        <taxon>Spermatophyta</taxon>
        <taxon>Magnoliopsida</taxon>
        <taxon>eudicotyledons</taxon>
        <taxon>Gunneridae</taxon>
        <taxon>Pentapetalae</taxon>
        <taxon>asterids</taxon>
        <taxon>lamiids</taxon>
        <taxon>Solanales</taxon>
        <taxon>Solanaceae</taxon>
        <taxon>Solanoideae</taxon>
        <taxon>Datureae</taxon>
        <taxon>Datura</taxon>
    </lineage>
</organism>
<proteinExistence type="predicted"/>
<sequence>CHYVARKSSLRHNQSSFYTICDGICGCKYQTATRMSNSSQYLDHSTRHMHLY</sequence>
<comment type="caution">
    <text evidence="1">The sequence shown here is derived from an EMBL/GenBank/DDBJ whole genome shotgun (WGS) entry which is preliminary data.</text>
</comment>
<evidence type="ECO:0000313" key="1">
    <source>
        <dbReference type="EMBL" id="MCD7463543.1"/>
    </source>
</evidence>
<protein>
    <submittedName>
        <fullName evidence="1">Uncharacterized protein</fullName>
    </submittedName>
</protein>
<feature type="non-terminal residue" evidence="1">
    <location>
        <position position="52"/>
    </location>
</feature>
<gene>
    <name evidence="1" type="ORF">HAX54_050832</name>
</gene>
<keyword evidence="2" id="KW-1185">Reference proteome</keyword>
<dbReference type="Proteomes" id="UP000823775">
    <property type="component" value="Unassembled WGS sequence"/>
</dbReference>